<evidence type="ECO:0000313" key="4">
    <source>
        <dbReference type="Proteomes" id="UP000234323"/>
    </source>
</evidence>
<dbReference type="EMBL" id="LLXI01000734">
    <property type="protein sequence ID" value="PKY49373.1"/>
    <property type="molecule type" value="Genomic_DNA"/>
</dbReference>
<dbReference type="GO" id="GO:0005525">
    <property type="term" value="F:GTP binding"/>
    <property type="evidence" value="ECO:0007669"/>
    <property type="project" value="InterPro"/>
</dbReference>
<dbReference type="InterPro" id="IPR006703">
    <property type="entry name" value="G_AIG1"/>
</dbReference>
<dbReference type="Gene3D" id="3.40.50.300">
    <property type="entry name" value="P-loop containing nucleotide triphosphate hydrolases"/>
    <property type="match status" value="1"/>
</dbReference>
<dbReference type="Proteomes" id="UP000234323">
    <property type="component" value="Unassembled WGS sequence"/>
</dbReference>
<dbReference type="AlphaFoldDB" id="A0A2I1GRU4"/>
<accession>A0A2I1GRU4</accession>
<dbReference type="Pfam" id="PF04548">
    <property type="entry name" value="AIG1"/>
    <property type="match status" value="1"/>
</dbReference>
<gene>
    <name evidence="3" type="ORF">RhiirA4_545225</name>
</gene>
<dbReference type="VEuPathDB" id="FungiDB:RhiirFUN_026060"/>
<evidence type="ECO:0000313" key="3">
    <source>
        <dbReference type="EMBL" id="PKY49373.1"/>
    </source>
</evidence>
<dbReference type="VEuPathDB" id="FungiDB:RhiirA1_428414"/>
<dbReference type="InterPro" id="IPR027417">
    <property type="entry name" value="P-loop_NTPase"/>
</dbReference>
<keyword evidence="1" id="KW-0547">Nucleotide-binding</keyword>
<comment type="caution">
    <text evidence="3">The sequence shown here is derived from an EMBL/GenBank/DDBJ whole genome shotgun (WGS) entry which is preliminary data.</text>
</comment>
<organism evidence="3 4">
    <name type="scientific">Rhizophagus irregularis</name>
    <dbReference type="NCBI Taxonomy" id="588596"/>
    <lineage>
        <taxon>Eukaryota</taxon>
        <taxon>Fungi</taxon>
        <taxon>Fungi incertae sedis</taxon>
        <taxon>Mucoromycota</taxon>
        <taxon>Glomeromycotina</taxon>
        <taxon>Glomeromycetes</taxon>
        <taxon>Glomerales</taxon>
        <taxon>Glomeraceae</taxon>
        <taxon>Rhizophagus</taxon>
    </lineage>
</organism>
<dbReference type="SUPFAM" id="SSF52540">
    <property type="entry name" value="P-loop containing nucleoside triphosphate hydrolases"/>
    <property type="match status" value="1"/>
</dbReference>
<feature type="domain" description="AIG1-type G" evidence="2">
    <location>
        <begin position="5"/>
        <end position="132"/>
    </location>
</feature>
<protein>
    <recommendedName>
        <fullName evidence="2">AIG1-type G domain-containing protein</fullName>
    </recommendedName>
</protein>
<proteinExistence type="predicted"/>
<sequence>MPKENLLIIGFTNSGKSALANVICNNEHFDENESEVRNSRDFQEYDIDLNGTIYHVVNIRVKLTEEEILCKIGQVIYSMPEGISQILFVVDQRLTADEIEILSKIEDEISNTKIGKHTTIVRTKFKDFKSKDVCKKDEEDLRSLNRRIFYKNNLFKPNKPRMYIVHVDNPPTHIYVGNGDSDDDGTIKNNSRRREKSRTILLEHLESVCSVKYKLNMWDKLYESNKSTNNLEERVKSLLESYDPVVVNMIKKLTNSSN</sequence>
<evidence type="ECO:0000259" key="2">
    <source>
        <dbReference type="Pfam" id="PF04548"/>
    </source>
</evidence>
<keyword evidence="4" id="KW-1185">Reference proteome</keyword>
<name>A0A2I1GRU4_9GLOM</name>
<evidence type="ECO:0000256" key="1">
    <source>
        <dbReference type="ARBA" id="ARBA00022741"/>
    </source>
</evidence>
<dbReference type="OrthoDB" id="2394644at2759"/>
<reference evidence="3 4" key="1">
    <citation type="submission" date="2015-10" db="EMBL/GenBank/DDBJ databases">
        <title>Genome analyses suggest a sexual origin of heterokaryosis in a supposedly ancient asexual fungus.</title>
        <authorList>
            <person name="Ropars J."/>
            <person name="Sedzielewska K."/>
            <person name="Noel J."/>
            <person name="Charron P."/>
            <person name="Farinelli L."/>
            <person name="Marton T."/>
            <person name="Kruger M."/>
            <person name="Pelin A."/>
            <person name="Brachmann A."/>
            <person name="Corradi N."/>
        </authorList>
    </citation>
    <scope>NUCLEOTIDE SEQUENCE [LARGE SCALE GENOMIC DNA]</scope>
    <source>
        <strain evidence="3 4">A4</strain>
    </source>
</reference>
<dbReference type="VEuPathDB" id="FungiDB:FUN_001876"/>